<proteinExistence type="predicted"/>
<feature type="transmembrane region" description="Helical" evidence="2">
    <location>
        <begin position="32"/>
        <end position="54"/>
    </location>
</feature>
<evidence type="ECO:0000256" key="1">
    <source>
        <dbReference type="SAM" id="MobiDB-lite"/>
    </source>
</evidence>
<organism evidence="3 4">
    <name type="scientific">Vitrella brassicaformis (strain CCMP3155)</name>
    <dbReference type="NCBI Taxonomy" id="1169540"/>
    <lineage>
        <taxon>Eukaryota</taxon>
        <taxon>Sar</taxon>
        <taxon>Alveolata</taxon>
        <taxon>Colpodellida</taxon>
        <taxon>Vitrellaceae</taxon>
        <taxon>Vitrella</taxon>
    </lineage>
</organism>
<keyword evidence="2" id="KW-0472">Membrane</keyword>
<reference evidence="3 4" key="1">
    <citation type="submission" date="2014-11" db="EMBL/GenBank/DDBJ databases">
        <authorList>
            <person name="Zhu J."/>
            <person name="Qi W."/>
            <person name="Song R."/>
        </authorList>
    </citation>
    <scope>NUCLEOTIDE SEQUENCE [LARGE SCALE GENOMIC DNA]</scope>
</reference>
<keyword evidence="4" id="KW-1185">Reference proteome</keyword>
<dbReference type="EMBL" id="CDMY01000738">
    <property type="protein sequence ID" value="CEM31830.1"/>
    <property type="molecule type" value="Genomic_DNA"/>
</dbReference>
<dbReference type="VEuPathDB" id="CryptoDB:Vbra_2278"/>
<name>A0A0G4GNH0_VITBC</name>
<keyword evidence="2" id="KW-0812">Transmembrane</keyword>
<feature type="region of interest" description="Disordered" evidence="1">
    <location>
        <begin position="1"/>
        <end position="29"/>
    </location>
</feature>
<dbReference type="Proteomes" id="UP000041254">
    <property type="component" value="Unassembled WGS sequence"/>
</dbReference>
<gene>
    <name evidence="3" type="ORF">Vbra_2278</name>
</gene>
<evidence type="ECO:0000256" key="2">
    <source>
        <dbReference type="SAM" id="Phobius"/>
    </source>
</evidence>
<dbReference type="AlphaFoldDB" id="A0A0G4GNH0"/>
<evidence type="ECO:0000313" key="4">
    <source>
        <dbReference type="Proteomes" id="UP000041254"/>
    </source>
</evidence>
<accession>A0A0G4GNH0</accession>
<protein>
    <submittedName>
        <fullName evidence="3">Uncharacterized protein</fullName>
    </submittedName>
</protein>
<sequence length="188" mass="20825">MVASSSNAQPGDDAGGESDEERQRRAERERRFWGNAPPGILSIVMAFLPIHLLIQLQLPPLTWQHAARKQHHLTISAADEDQRLFWQRTTIDLVREWATYLRQLTSITLQYPLGFPCWCFHVFVAIIEGHIAGRRAANLNGGTLQTIAIEGGVRLTGPARQSITQTNPPLPAPLDPPPTLDALETIAA</sequence>
<dbReference type="InParanoid" id="A0A0G4GNH0"/>
<evidence type="ECO:0000313" key="3">
    <source>
        <dbReference type="EMBL" id="CEM31830.1"/>
    </source>
</evidence>
<keyword evidence="2" id="KW-1133">Transmembrane helix</keyword>
<dbReference type="PhylomeDB" id="A0A0G4GNH0"/>